<dbReference type="InterPro" id="IPR001965">
    <property type="entry name" value="Znf_PHD"/>
</dbReference>
<dbReference type="PROSITE" id="PS51184">
    <property type="entry name" value="JMJC"/>
    <property type="match status" value="1"/>
</dbReference>
<evidence type="ECO:0000259" key="12">
    <source>
        <dbReference type="PROSITE" id="PS51011"/>
    </source>
</evidence>
<evidence type="ECO:0000259" key="13">
    <source>
        <dbReference type="PROSITE" id="PS51183"/>
    </source>
</evidence>
<keyword evidence="7" id="KW-0539">Nucleus</keyword>
<dbReference type="SMART" id="SM00545">
    <property type="entry name" value="JmjN"/>
    <property type="match status" value="1"/>
</dbReference>
<dbReference type="InterPro" id="IPR011011">
    <property type="entry name" value="Znf_FYVE_PHD"/>
</dbReference>
<feature type="region of interest" description="Disordered" evidence="10">
    <location>
        <begin position="2335"/>
        <end position="2664"/>
    </location>
</feature>
<evidence type="ECO:0000256" key="4">
    <source>
        <dbReference type="ARBA" id="ARBA00022771"/>
    </source>
</evidence>
<dbReference type="GO" id="GO:0000785">
    <property type="term" value="C:chromatin"/>
    <property type="evidence" value="ECO:0007669"/>
    <property type="project" value="TreeGrafter"/>
</dbReference>
<feature type="region of interest" description="Disordered" evidence="10">
    <location>
        <begin position="771"/>
        <end position="865"/>
    </location>
</feature>
<feature type="domain" description="JmjC" evidence="14">
    <location>
        <begin position="398"/>
        <end position="567"/>
    </location>
</feature>
<feature type="compositionally biased region" description="Basic and acidic residues" evidence="10">
    <location>
        <begin position="246"/>
        <end position="261"/>
    </location>
</feature>
<evidence type="ECO:0000256" key="7">
    <source>
        <dbReference type="ARBA" id="ARBA00023242"/>
    </source>
</evidence>
<feature type="region of interest" description="Disordered" evidence="10">
    <location>
        <begin position="1311"/>
        <end position="1436"/>
    </location>
</feature>
<dbReference type="Gene3D" id="3.30.40.10">
    <property type="entry name" value="Zinc/RING finger domain, C3HC4 (zinc finger)"/>
    <property type="match status" value="3"/>
</dbReference>
<dbReference type="InterPro" id="IPR013637">
    <property type="entry name" value="Lys_sp_deMease-like_dom"/>
</dbReference>
<reference evidence="15" key="2">
    <citation type="submission" date="2020-11" db="EMBL/GenBank/DDBJ databases">
        <authorList>
            <person name="Cecchin M."/>
            <person name="Marcolungo L."/>
            <person name="Rossato M."/>
            <person name="Girolomoni L."/>
            <person name="Cosentino E."/>
            <person name="Cuine S."/>
            <person name="Li-Beisson Y."/>
            <person name="Delledonne M."/>
            <person name="Ballottari M."/>
        </authorList>
    </citation>
    <scope>NUCLEOTIDE SEQUENCE</scope>
    <source>
        <strain evidence="15">211/11P</strain>
        <tissue evidence="15">Whole cell</tissue>
    </source>
</reference>
<feature type="domain" description="ARID" evidence="12">
    <location>
        <begin position="92"/>
        <end position="189"/>
    </location>
</feature>
<feature type="compositionally biased region" description="Low complexity" evidence="10">
    <location>
        <begin position="1382"/>
        <end position="1399"/>
    </location>
</feature>
<dbReference type="InterPro" id="IPR019787">
    <property type="entry name" value="Znf_PHD-finger"/>
</dbReference>
<evidence type="ECO:0000256" key="6">
    <source>
        <dbReference type="ARBA" id="ARBA00023004"/>
    </source>
</evidence>
<dbReference type="InterPro" id="IPR036431">
    <property type="entry name" value="ARID_dom_sf"/>
</dbReference>
<dbReference type="InterPro" id="IPR001606">
    <property type="entry name" value="ARID_dom"/>
</dbReference>
<evidence type="ECO:0000256" key="5">
    <source>
        <dbReference type="ARBA" id="ARBA00022833"/>
    </source>
</evidence>
<dbReference type="CDD" id="cd15543">
    <property type="entry name" value="PHD_RSF1"/>
    <property type="match status" value="1"/>
</dbReference>
<dbReference type="PROSITE" id="PS51011">
    <property type="entry name" value="ARID"/>
    <property type="match status" value="1"/>
</dbReference>
<dbReference type="GO" id="GO:0003677">
    <property type="term" value="F:DNA binding"/>
    <property type="evidence" value="ECO:0007669"/>
    <property type="project" value="InterPro"/>
</dbReference>
<feature type="compositionally biased region" description="Polar residues" evidence="10">
    <location>
        <begin position="1355"/>
        <end position="1364"/>
    </location>
</feature>
<name>A0A9D4TKA6_CHLVU</name>
<feature type="compositionally biased region" description="Low complexity" evidence="10">
    <location>
        <begin position="794"/>
        <end position="810"/>
    </location>
</feature>
<feature type="region of interest" description="Disordered" evidence="10">
    <location>
        <begin position="1535"/>
        <end position="1613"/>
    </location>
</feature>
<dbReference type="SUPFAM" id="SSF51197">
    <property type="entry name" value="Clavaminate synthase-like"/>
    <property type="match status" value="1"/>
</dbReference>
<feature type="compositionally biased region" description="Basic and acidic residues" evidence="10">
    <location>
        <begin position="2552"/>
        <end position="2566"/>
    </location>
</feature>
<dbReference type="Pfam" id="PF02375">
    <property type="entry name" value="JmjN"/>
    <property type="match status" value="1"/>
</dbReference>
<feature type="domain" description="PHD-type" evidence="11">
    <location>
        <begin position="2122"/>
        <end position="2178"/>
    </location>
</feature>
<keyword evidence="3" id="KW-0677">Repeat</keyword>
<dbReference type="PANTHER" id="PTHR10694">
    <property type="entry name" value="LYSINE-SPECIFIC DEMETHYLASE"/>
    <property type="match status" value="1"/>
</dbReference>
<evidence type="ECO:0000259" key="14">
    <source>
        <dbReference type="PROSITE" id="PS51184"/>
    </source>
</evidence>
<feature type="compositionally biased region" description="Polar residues" evidence="10">
    <location>
        <begin position="1569"/>
        <end position="1578"/>
    </location>
</feature>
<dbReference type="SUPFAM" id="SSF46774">
    <property type="entry name" value="ARID-like"/>
    <property type="match status" value="1"/>
</dbReference>
<dbReference type="InterPro" id="IPR019786">
    <property type="entry name" value="Zinc_finger_PHD-type_CS"/>
</dbReference>
<evidence type="ECO:0000259" key="11">
    <source>
        <dbReference type="PROSITE" id="PS50016"/>
    </source>
</evidence>
<dbReference type="SUPFAM" id="SSF57903">
    <property type="entry name" value="FYVE/PHD zinc finger"/>
    <property type="match status" value="3"/>
</dbReference>
<feature type="compositionally biased region" description="Low complexity" evidence="10">
    <location>
        <begin position="2650"/>
        <end position="2664"/>
    </location>
</feature>
<evidence type="ECO:0000256" key="8">
    <source>
        <dbReference type="PROSITE-ProRule" id="PRU00146"/>
    </source>
</evidence>
<dbReference type="SMART" id="SM01014">
    <property type="entry name" value="ARID"/>
    <property type="match status" value="1"/>
</dbReference>
<dbReference type="PROSITE" id="PS01359">
    <property type="entry name" value="ZF_PHD_1"/>
    <property type="match status" value="3"/>
</dbReference>
<feature type="compositionally biased region" description="Basic residues" evidence="10">
    <location>
        <begin position="2535"/>
        <end position="2545"/>
    </location>
</feature>
<feature type="region of interest" description="Disordered" evidence="10">
    <location>
        <begin position="233"/>
        <end position="262"/>
    </location>
</feature>
<dbReference type="InterPro" id="IPR004198">
    <property type="entry name" value="Znf_C5HC2"/>
</dbReference>
<comment type="caution">
    <text evidence="15">The sequence shown here is derived from an EMBL/GenBank/DDBJ whole genome shotgun (WGS) entry which is preliminary data.</text>
</comment>
<dbReference type="InterPro" id="IPR003349">
    <property type="entry name" value="JmjN"/>
</dbReference>
<dbReference type="Pfam" id="PF00628">
    <property type="entry name" value="PHD"/>
    <property type="match status" value="2"/>
</dbReference>
<dbReference type="Pfam" id="PF02928">
    <property type="entry name" value="zf-C5HC2"/>
    <property type="match status" value="1"/>
</dbReference>
<feature type="coiled-coil region" evidence="9">
    <location>
        <begin position="1436"/>
        <end position="1463"/>
    </location>
</feature>
<dbReference type="Pfam" id="PF08429">
    <property type="entry name" value="PLU-1"/>
    <property type="match status" value="2"/>
</dbReference>
<feature type="domain" description="PHD-type" evidence="11">
    <location>
        <begin position="261"/>
        <end position="311"/>
    </location>
</feature>
<dbReference type="InterPro" id="IPR003347">
    <property type="entry name" value="JmjC_dom"/>
</dbReference>
<organism evidence="15 16">
    <name type="scientific">Chlorella vulgaris</name>
    <name type="common">Green alga</name>
    <dbReference type="NCBI Taxonomy" id="3077"/>
    <lineage>
        <taxon>Eukaryota</taxon>
        <taxon>Viridiplantae</taxon>
        <taxon>Chlorophyta</taxon>
        <taxon>core chlorophytes</taxon>
        <taxon>Trebouxiophyceae</taxon>
        <taxon>Chlorellales</taxon>
        <taxon>Chlorellaceae</taxon>
        <taxon>Chlorella clade</taxon>
        <taxon>Chlorella</taxon>
    </lineage>
</organism>
<keyword evidence="4 8" id="KW-0863">Zinc-finger</keyword>
<feature type="compositionally biased region" description="Low complexity" evidence="10">
    <location>
        <begin position="771"/>
        <end position="787"/>
    </location>
</feature>
<evidence type="ECO:0000256" key="3">
    <source>
        <dbReference type="ARBA" id="ARBA00022737"/>
    </source>
</evidence>
<sequence length="2664" mass="285762">MAPKKKKPQLVAQLALPEAPRFTPTAQEWQDPLRYIAEVVRPVVEHTSGICRIVPPPEWVAGVAEEFAIDRSSLKFTARVQRVDQLQRKHTAVASQRFWNEYNAWMAANGIKRKGKGGKVNPVFNGQEVELDRLHAVVTRRGGYTAVTEDRSWREIANVLDLEDKSGNAAFSLRKLYEKLLLPFDDHSHKRAAGAFGLLDAAMDAAETETKAAVPAEDDEAAEILSAMLGLAPPASKKRRKSSAKAGKDAAEAPAAPKEKPTVCAKCSGGHMPDKLVPCDRCNKGWHRFCLAPSVEVPAEGDWICPDCRTEEFEAFAFQDTDDYSLEEFQQVAATFEEQWFGAEAAAKLTDKEREAEFWRIVEDGEDVVEVLYGADLDSKEVGSGFPRGPPLGTSTSRFASDPWNLSVLPRQDGYHSSLLRVLDGNIAGVTVPWVYVGMCFSSFCWHVEDHMLYSVNYNHYGAAKQWYGVPAWAASRFEAVFRAELADQIEAQPDLLFQLLSMLSPRALQKAGVPVYSATQAAGEFVVTFPNAYHAGLCLGVNLGEAVNFAAPDWLRFGAAALARLRHFRQPCVVSQEELLLRVAVQQAGPAVTAALAHVPGKAGDAAAAAGKPAEGAVVASSPLVCYHLGRELERVVEEQWVLRAKLWSEGLRRSRRTKLRVGFQEGEQDDSECAICHIYMHLSAVECDCCQGRRVCLHHAHNLCGCHMTQRRLVYRHSLRQLESVRAAVQACVPAAAASEIGAAEEASAARIAAAAAAGAASAAVPAAGSAEPDAAPQPAGKQKQQSKEQAAKAPAAAAKADDQAAAAVPKGSKSAGAAVRGAPAQQGVGMPAAGTAGGEQAPADGSAAQQAQTGTKPARMHGDGLVRPYASVDICPWDRAELPDWREALQRACEQWRQDAAAAMEQGREKGEVVEELAEECEQYLWGDMSPDAAELAARLQVAAAYMAHINAALTGKHGLEEVEAIVAEDPKPVTDPPGLPKLVEGLAAAREWLQRAAPYFEEARVVELKALEGIASESNRLMVALPEAKQLRERAAAARKLADTMRSALPARDKGRRRTEQLGLTELRALRGQAAELRVDMPELNSLAMALERVDVWQSRVRVLTEMQAPIGELEEMVEEAEALPAAMPELQGLKAVLEKAGIWKAQMETLLSNRATLKRMRECLTAGTRLAVKLPEVEGLRLEIRRREWEESARRSLGPHRQLTLSALAEHVATAKDVGASNTQLAQGLRAKLEVAEAWEARAAELLERQLAGCAEEDRPVVSEVHELQAEGLDTGIRMDRLTQLTAQLMASMGWMERARALLTKAAGSGQQVTGGASGEDGSEGMDIDEQQGEQEAAGESAAPSAVGSQQATPESESWATAAFRRSGKAGDDSGEQQQRQQQQRQTSRTPSTSGAGLPPLPAMPRQSQSVRVPKPKKSEHGSDASGKPELSVINKLLDEYRSLLVRAEEEAEGLRKLRGMADGWLNHARSVLEQDAVTDDQLGLLGELIASGEELGLAIEQVDILKANVEALLWARKVRAFLAQLPDPPCDQARPHLAEQQQKEQQQQQQQQLKKEEGVEQQASPEVPQQQPVDAEAKQSAEVAATAAQQQLSGAAGEAGERQQAVQPAAEPVVEVLPFDKRPLLSEATALLQEGHILPCDDNLYNRLQSVVKQAQDFESQATHVLTRGRDITSFAHAIEASELERLLLDTERLGLKLENLPVLQQLLAGYRGWEAELEAFTKDASGAPVDPSFEQLASASHAARAWPITSPLRSLADDTFHKTGAWTERLRRALVKRSSGARVDSCMAYLQDSVDAAVQQFERRLDAEKRVVATGGSPASLRPPVPDVADKQELYCLCQRAFGKDTCVQTMVCCKSCSEWYHMRCVGLPHNLARATRNYTCPICAAVEGNTVPLEQATAKLQKTRRPDREQLAALLPELDAMPVQPASGVLLRKLLTRFDRWGSATNRAVEVHEISRTLEAAADGAPSVLPLSQVMLHALLKSSMALEIDATEYADKVLRLLRCNKWREAVDADLMAPAKMTLEVGQKTLAASKQLGINLDIDITGTKLRAAIAKATKWAEQVEACIRELKQEAKRGKSPSFDEAVGRADVLAKESEQLGLKVDAQLERLQEACKLYCLCKQPYNEDRPMVGCDFCQDWYHHECVGLKVPGSQGDGDEPPDTFRCPLCCMKVAATFEHYHKMPASSLNALKEAALKLPPPPKPAPPAAAAAPAAASPAAAPARASVPAQPAAPGRPVMPPAGFSPAAWQAARQAAIAANMSAAGMQPGGLPAAGLPPDQVAAALGNMSRIFQAGGFQAVPGMMPGVYSMTPQLMAAFQKQQIEALARAKHAATPSGGAGPQKAQALQVAAGPGSAPRPQQQQQQQQQQARSVVQQQQQQQKVQPLAQPSPLAQGAQQAQQAQQPNGDAQLGSKAAAKESQAGPSDAAAKPVAKRKAVGETQQQVAGAAGASSEPQQQEKKQKVGKQPAAASKAQQETKQEAANKPLMAAARVVAGESPQLPATTAPGVLTEQATAANEAGTAGSRPTSKPHGRRRTGRHQPPMSEDVKGKQASEHEANCKSEAAVPSANPGKRRQQASSPGTAAAPPPDAAALEPPSSGSGGKPAKRSKSEAKQGQLAGQQQPSVTHRRSGRHSQPPEPGPGPTAAAAAASAPDAAA</sequence>
<evidence type="ECO:0000313" key="16">
    <source>
        <dbReference type="Proteomes" id="UP001055712"/>
    </source>
</evidence>
<dbReference type="Gene3D" id="1.10.150.60">
    <property type="entry name" value="ARID DNA-binding domain"/>
    <property type="match status" value="1"/>
</dbReference>
<proteinExistence type="predicted"/>
<dbReference type="SMART" id="SM00501">
    <property type="entry name" value="BRIGHT"/>
    <property type="match status" value="1"/>
</dbReference>
<feature type="compositionally biased region" description="Low complexity" evidence="10">
    <location>
        <begin position="2584"/>
        <end position="2605"/>
    </location>
</feature>
<dbReference type="GO" id="GO:0005634">
    <property type="term" value="C:nucleus"/>
    <property type="evidence" value="ECO:0007669"/>
    <property type="project" value="UniProtKB-SubCell"/>
</dbReference>
<dbReference type="SMART" id="SM00558">
    <property type="entry name" value="JmjC"/>
    <property type="match status" value="1"/>
</dbReference>
<feature type="compositionally biased region" description="Low complexity" evidence="10">
    <location>
        <begin position="1600"/>
        <end position="1613"/>
    </location>
</feature>
<evidence type="ECO:0000256" key="9">
    <source>
        <dbReference type="SAM" id="Coils"/>
    </source>
</evidence>
<keyword evidence="16" id="KW-1185">Reference proteome</keyword>
<evidence type="ECO:0000256" key="2">
    <source>
        <dbReference type="ARBA" id="ARBA00022723"/>
    </source>
</evidence>
<dbReference type="OrthoDB" id="19286at2759"/>
<gene>
    <name evidence="15" type="ORF">D9Q98_006400</name>
</gene>
<dbReference type="GO" id="GO:0141052">
    <property type="term" value="F:histone H3 demethylase activity"/>
    <property type="evidence" value="ECO:0007669"/>
    <property type="project" value="UniProtKB-ARBA"/>
</dbReference>
<feature type="compositionally biased region" description="Acidic residues" evidence="10">
    <location>
        <begin position="1326"/>
        <end position="1338"/>
    </location>
</feature>
<feature type="compositionally biased region" description="Low complexity" evidence="10">
    <location>
        <begin position="2366"/>
        <end position="2417"/>
    </location>
</feature>
<accession>A0A9D4TKA6</accession>
<keyword evidence="9" id="KW-0175">Coiled coil</keyword>
<feature type="compositionally biased region" description="Low complexity" evidence="10">
    <location>
        <begin position="1339"/>
        <end position="1354"/>
    </location>
</feature>
<reference evidence="15" key="1">
    <citation type="journal article" date="2019" name="Plant J.">
        <title>Chlorella vulgaris genome assembly and annotation reveals the molecular basis for metabolic acclimation to high light conditions.</title>
        <authorList>
            <person name="Cecchin M."/>
            <person name="Marcolungo L."/>
            <person name="Rossato M."/>
            <person name="Girolomoni L."/>
            <person name="Cosentino E."/>
            <person name="Cuine S."/>
            <person name="Li-Beisson Y."/>
            <person name="Delledonne M."/>
            <person name="Ballottari M."/>
        </authorList>
    </citation>
    <scope>NUCLEOTIDE SEQUENCE</scope>
    <source>
        <strain evidence="15">211/11P</strain>
    </source>
</reference>
<dbReference type="PANTHER" id="PTHR10694:SF33">
    <property type="entry name" value="LYSINE-SPECIFIC DEMETHYLASE 5"/>
    <property type="match status" value="1"/>
</dbReference>
<dbReference type="Gene3D" id="2.60.120.650">
    <property type="entry name" value="Cupin"/>
    <property type="match status" value="1"/>
</dbReference>
<dbReference type="Pfam" id="PF01388">
    <property type="entry name" value="ARID"/>
    <property type="match status" value="1"/>
</dbReference>
<dbReference type="GO" id="GO:0010468">
    <property type="term" value="P:regulation of gene expression"/>
    <property type="evidence" value="ECO:0007669"/>
    <property type="project" value="TreeGrafter"/>
</dbReference>
<evidence type="ECO:0000313" key="15">
    <source>
        <dbReference type="EMBL" id="KAI3428014.1"/>
    </source>
</evidence>
<dbReference type="Proteomes" id="UP001055712">
    <property type="component" value="Unassembled WGS sequence"/>
</dbReference>
<feature type="domain" description="JmjN" evidence="13">
    <location>
        <begin position="19"/>
        <end position="62"/>
    </location>
</feature>
<feature type="compositionally biased region" description="Low complexity" evidence="10">
    <location>
        <begin position="2445"/>
        <end position="2462"/>
    </location>
</feature>
<dbReference type="Pfam" id="PF02373">
    <property type="entry name" value="JmjC"/>
    <property type="match status" value="1"/>
</dbReference>
<keyword evidence="2" id="KW-0479">Metal-binding</keyword>
<evidence type="ECO:0000256" key="10">
    <source>
        <dbReference type="SAM" id="MobiDB-lite"/>
    </source>
</evidence>
<comment type="subcellular location">
    <subcellularLocation>
        <location evidence="1">Nucleus</location>
    </subcellularLocation>
</comment>
<keyword evidence="6" id="KW-0408">Iron</keyword>
<dbReference type="GO" id="GO:0008270">
    <property type="term" value="F:zinc ion binding"/>
    <property type="evidence" value="ECO:0007669"/>
    <property type="project" value="UniProtKB-KW"/>
</dbReference>
<dbReference type="InterPro" id="IPR013083">
    <property type="entry name" value="Znf_RING/FYVE/PHD"/>
</dbReference>
<protein>
    <submittedName>
        <fullName evidence="15">Uncharacterized protein</fullName>
    </submittedName>
</protein>
<dbReference type="PROSITE" id="PS51183">
    <property type="entry name" value="JMJN"/>
    <property type="match status" value="1"/>
</dbReference>
<evidence type="ECO:0000256" key="1">
    <source>
        <dbReference type="ARBA" id="ARBA00004123"/>
    </source>
</evidence>
<dbReference type="PROSITE" id="PS50016">
    <property type="entry name" value="ZF_PHD_2"/>
    <property type="match status" value="3"/>
</dbReference>
<dbReference type="SMART" id="SM00249">
    <property type="entry name" value="PHD"/>
    <property type="match status" value="3"/>
</dbReference>
<feature type="compositionally biased region" description="Low complexity" evidence="10">
    <location>
        <begin position="1545"/>
        <end position="1558"/>
    </location>
</feature>
<dbReference type="EMBL" id="SIDB01000009">
    <property type="protein sequence ID" value="KAI3428014.1"/>
    <property type="molecule type" value="Genomic_DNA"/>
</dbReference>
<feature type="domain" description="PHD-type" evidence="11">
    <location>
        <begin position="1840"/>
        <end position="1894"/>
    </location>
</feature>
<keyword evidence="5" id="KW-0862">Zinc</keyword>
<dbReference type="CDD" id="cd16100">
    <property type="entry name" value="ARID"/>
    <property type="match status" value="1"/>
</dbReference>